<evidence type="ECO:0000313" key="1">
    <source>
        <dbReference type="EMBL" id="XDU70918.1"/>
    </source>
</evidence>
<gene>
    <name evidence="1" type="ORF">AB3G37_15220</name>
</gene>
<accession>A0AB39VK32</accession>
<protein>
    <submittedName>
        <fullName evidence="1">Uncharacterized protein</fullName>
    </submittedName>
</protein>
<proteinExistence type="predicted"/>
<reference evidence="1" key="1">
    <citation type="submission" date="2024-07" db="EMBL/GenBank/DDBJ databases">
        <authorList>
            <person name="Biller S.J."/>
        </authorList>
    </citation>
    <scope>NUCLEOTIDE SEQUENCE</scope>
    <source>
        <strain evidence="1">WC2420</strain>
    </source>
</reference>
<dbReference type="EMBL" id="CP165628">
    <property type="protein sequence ID" value="XDU70918.1"/>
    <property type="molecule type" value="Genomic_DNA"/>
</dbReference>
<name>A0AB39VK32_9GAMM</name>
<dbReference type="RefSeq" id="WP_369788360.1">
    <property type="nucleotide sequence ID" value="NZ_CP165628.1"/>
</dbReference>
<organism evidence="1">
    <name type="scientific">Rouxiella sp. WC2420</name>
    <dbReference type="NCBI Taxonomy" id="3234145"/>
    <lineage>
        <taxon>Bacteria</taxon>
        <taxon>Pseudomonadati</taxon>
        <taxon>Pseudomonadota</taxon>
        <taxon>Gammaproteobacteria</taxon>
        <taxon>Enterobacterales</taxon>
        <taxon>Yersiniaceae</taxon>
        <taxon>Rouxiella</taxon>
    </lineage>
</organism>
<dbReference type="AlphaFoldDB" id="A0AB39VK32"/>
<sequence length="128" mass="14607">MTPVGILALLRQHPDANITFFQRNASSVGKVGGRLSGGATVGCTINYTNPNYAGWGRLMEEASIFIQIVYVQQIQHLLTEEKWSIPHLKAEGTIYRLKPEYFAHDHPAQFKTQQQLDQWHEECRQLIN</sequence>